<evidence type="ECO:0000259" key="1">
    <source>
        <dbReference type="Pfam" id="PF06983"/>
    </source>
</evidence>
<sequence length="132" mass="14688">MTAQLNAYIHSEDARGQAAFYAEALGGEILSIMTYGQTPGTPEEIKDKVMHLVLSVAGGNILFLSDAFEPSRGGQRFISLALSYKDEAFARQSFENLVREGTVKYPFELQPWGAYYGEVVDKFGVNWQIVKQ</sequence>
<proteinExistence type="predicted"/>
<dbReference type="Proteomes" id="UP001056500">
    <property type="component" value="Chromosome"/>
</dbReference>
<reference evidence="2" key="1">
    <citation type="submission" date="2022-06" db="EMBL/GenBank/DDBJ databases">
        <title>Genome sequencing of Brevibacillus sp. BB3-R1.</title>
        <authorList>
            <person name="Heo J."/>
            <person name="Lee D."/>
            <person name="Won M."/>
            <person name="Han B.-H."/>
            <person name="Hong S.-B."/>
            <person name="Kwon S.-W."/>
        </authorList>
    </citation>
    <scope>NUCLEOTIDE SEQUENCE</scope>
    <source>
        <strain evidence="2">BB3-R1</strain>
    </source>
</reference>
<dbReference type="SUPFAM" id="SSF54593">
    <property type="entry name" value="Glyoxalase/Bleomycin resistance protein/Dihydroxybiphenyl dioxygenase"/>
    <property type="match status" value="1"/>
</dbReference>
<dbReference type="PANTHER" id="PTHR33990:SF1">
    <property type="entry name" value="PROTEIN YJDN"/>
    <property type="match status" value="1"/>
</dbReference>
<dbReference type="EMBL" id="CP098755">
    <property type="protein sequence ID" value="USG66127.1"/>
    <property type="molecule type" value="Genomic_DNA"/>
</dbReference>
<evidence type="ECO:0000313" key="2">
    <source>
        <dbReference type="EMBL" id="USG66127.1"/>
    </source>
</evidence>
<dbReference type="Pfam" id="PF06983">
    <property type="entry name" value="3-dmu-9_3-mt"/>
    <property type="match status" value="1"/>
</dbReference>
<dbReference type="Gene3D" id="3.10.180.10">
    <property type="entry name" value="2,3-Dihydroxybiphenyl 1,2-Dioxygenase, domain 1"/>
    <property type="match status" value="1"/>
</dbReference>
<protein>
    <submittedName>
        <fullName evidence="2">VOC family protein</fullName>
    </submittedName>
</protein>
<dbReference type="RefSeq" id="WP_251873206.1">
    <property type="nucleotide sequence ID" value="NZ_CP098755.1"/>
</dbReference>
<feature type="domain" description="PhnB-like" evidence="1">
    <location>
        <begin position="10"/>
        <end position="130"/>
    </location>
</feature>
<gene>
    <name evidence="2" type="ORF">NDK47_01970</name>
</gene>
<keyword evidence="3" id="KW-1185">Reference proteome</keyword>
<organism evidence="2 3">
    <name type="scientific">Brevibacillus ruminantium</name>
    <dbReference type="NCBI Taxonomy" id="2950604"/>
    <lineage>
        <taxon>Bacteria</taxon>
        <taxon>Bacillati</taxon>
        <taxon>Bacillota</taxon>
        <taxon>Bacilli</taxon>
        <taxon>Bacillales</taxon>
        <taxon>Paenibacillaceae</taxon>
        <taxon>Brevibacillus</taxon>
    </lineage>
</organism>
<dbReference type="InterPro" id="IPR029068">
    <property type="entry name" value="Glyas_Bleomycin-R_OHBP_Dase"/>
</dbReference>
<dbReference type="CDD" id="cd06588">
    <property type="entry name" value="PhnB_like"/>
    <property type="match status" value="1"/>
</dbReference>
<dbReference type="PANTHER" id="PTHR33990">
    <property type="entry name" value="PROTEIN YJDN-RELATED"/>
    <property type="match status" value="1"/>
</dbReference>
<name>A0ABY4WGC0_9BACL</name>
<accession>A0ABY4WGC0</accession>
<evidence type="ECO:0000313" key="3">
    <source>
        <dbReference type="Proteomes" id="UP001056500"/>
    </source>
</evidence>
<dbReference type="InterPro" id="IPR028973">
    <property type="entry name" value="PhnB-like"/>
</dbReference>